<name>A0A4Z2FJE5_9TELE</name>
<accession>A0A4Z2FJE5</accession>
<evidence type="ECO:0000313" key="1">
    <source>
        <dbReference type="EMBL" id="TNN40903.1"/>
    </source>
</evidence>
<comment type="caution">
    <text evidence="1">The sequence shown here is derived from an EMBL/GenBank/DDBJ whole genome shotgun (WGS) entry which is preliminary data.</text>
</comment>
<dbReference type="AlphaFoldDB" id="A0A4Z2FJE5"/>
<reference evidence="1 2" key="1">
    <citation type="submission" date="2019-03" db="EMBL/GenBank/DDBJ databases">
        <title>First draft genome of Liparis tanakae, snailfish: a comprehensive survey of snailfish specific genes.</title>
        <authorList>
            <person name="Kim W."/>
            <person name="Song I."/>
            <person name="Jeong J.-H."/>
            <person name="Kim D."/>
            <person name="Kim S."/>
            <person name="Ryu S."/>
            <person name="Song J.Y."/>
            <person name="Lee S.K."/>
        </authorList>
    </citation>
    <scope>NUCLEOTIDE SEQUENCE [LARGE SCALE GENOMIC DNA]</scope>
    <source>
        <tissue evidence="1">Muscle</tissue>
    </source>
</reference>
<keyword evidence="2" id="KW-1185">Reference proteome</keyword>
<protein>
    <submittedName>
        <fullName evidence="1">Uncharacterized protein</fullName>
    </submittedName>
</protein>
<evidence type="ECO:0000313" key="2">
    <source>
        <dbReference type="Proteomes" id="UP000314294"/>
    </source>
</evidence>
<proteinExistence type="predicted"/>
<sequence>MTKGGVVERAECKQVELIVLVRMNDTDTPRQKLAENDLKKYEAETAAEGGFTPRRERRYPVAVVGGGVGAWQRDHVITVGPVRPVFSWS</sequence>
<organism evidence="1 2">
    <name type="scientific">Liparis tanakae</name>
    <name type="common">Tanaka's snailfish</name>
    <dbReference type="NCBI Taxonomy" id="230148"/>
    <lineage>
        <taxon>Eukaryota</taxon>
        <taxon>Metazoa</taxon>
        <taxon>Chordata</taxon>
        <taxon>Craniata</taxon>
        <taxon>Vertebrata</taxon>
        <taxon>Euteleostomi</taxon>
        <taxon>Actinopterygii</taxon>
        <taxon>Neopterygii</taxon>
        <taxon>Teleostei</taxon>
        <taxon>Neoteleostei</taxon>
        <taxon>Acanthomorphata</taxon>
        <taxon>Eupercaria</taxon>
        <taxon>Perciformes</taxon>
        <taxon>Cottioidei</taxon>
        <taxon>Cottales</taxon>
        <taxon>Liparidae</taxon>
        <taxon>Liparis</taxon>
    </lineage>
</organism>
<gene>
    <name evidence="1" type="ORF">EYF80_048920</name>
</gene>
<dbReference type="EMBL" id="SRLO01001149">
    <property type="protein sequence ID" value="TNN40903.1"/>
    <property type="molecule type" value="Genomic_DNA"/>
</dbReference>
<dbReference type="Proteomes" id="UP000314294">
    <property type="component" value="Unassembled WGS sequence"/>
</dbReference>